<name>A0A9X1WSB4_9BACL</name>
<keyword evidence="3" id="KW-1185">Reference proteome</keyword>
<dbReference type="PANTHER" id="PTHR39335:SF1">
    <property type="entry name" value="BLL4220 PROTEIN"/>
    <property type="match status" value="1"/>
</dbReference>
<reference evidence="2" key="1">
    <citation type="submission" date="2022-04" db="EMBL/GenBank/DDBJ databases">
        <title>Paenibacillus mangrovi sp. nov., a novel endophytic bacterium isolated from bark of Kandelia candel.</title>
        <authorList>
            <person name="Tuo L."/>
        </authorList>
    </citation>
    <scope>NUCLEOTIDE SEQUENCE</scope>
    <source>
        <strain evidence="2">KQZ6P-2</strain>
    </source>
</reference>
<evidence type="ECO:0000313" key="3">
    <source>
        <dbReference type="Proteomes" id="UP001139347"/>
    </source>
</evidence>
<dbReference type="Proteomes" id="UP001139347">
    <property type="component" value="Unassembled WGS sequence"/>
</dbReference>
<protein>
    <recommendedName>
        <fullName evidence="4">Lipoprotein</fullName>
    </recommendedName>
</protein>
<feature type="signal peptide" evidence="1">
    <location>
        <begin position="1"/>
        <end position="25"/>
    </location>
</feature>
<gene>
    <name evidence="2" type="ORF">MUG84_22385</name>
</gene>
<evidence type="ECO:0000256" key="1">
    <source>
        <dbReference type="SAM" id="SignalP"/>
    </source>
</evidence>
<dbReference type="AlphaFoldDB" id="A0A9X1WSB4"/>
<dbReference type="GO" id="GO:0043448">
    <property type="term" value="P:alkane catabolic process"/>
    <property type="evidence" value="ECO:0007669"/>
    <property type="project" value="TreeGrafter"/>
</dbReference>
<dbReference type="RefSeq" id="WP_244729120.1">
    <property type="nucleotide sequence ID" value="NZ_JALIRP010000011.1"/>
</dbReference>
<feature type="chain" id="PRO_5040914958" description="Lipoprotein" evidence="1">
    <location>
        <begin position="26"/>
        <end position="444"/>
    </location>
</feature>
<sequence length="444" mass="47958">MKKMGKLLLTLSLGATLLVPGFAMAAEATVDTGNVKTDAQTAAELGLLLGDGNGVNADYLAKSTTRVEAAIISLRLQGKLDEASAYKGKENFVDANQVGTSNQAVLAYLHDNPQYGWNGEGANHFSPLETVSSQQMYKVLLEVLGYKSDKDFAYKDTESFAAGKGMNQISSVSALTNAHVSTALVESLSVSMPDGQKLFDELQKDGIIPASAKLPAGERIGLRTDAKLGTVLVDGKGRTLYFFSKDAQNLDACQGQCLANWPILSADQLQIPATMNPKDFTVVTHANGAKQWMYKGWPLYTFAKDAKAGDTLGEGAMGVWFAAKPDYRVMLGSNSELGQYLTDDQGRTLYYFTKDKPQMSVCEGECLANWPVYGTIEGSVPSTLNKEDFGSITRPDGSKQATYKGSPLYYFVKDMKHGDTLGQNVKEVWFVVDPDKFSGTPAAQ</sequence>
<organism evidence="2 3">
    <name type="scientific">Paenibacillus mangrovi</name>
    <dbReference type="NCBI Taxonomy" id="2931978"/>
    <lineage>
        <taxon>Bacteria</taxon>
        <taxon>Bacillati</taxon>
        <taxon>Bacillota</taxon>
        <taxon>Bacilli</taxon>
        <taxon>Bacillales</taxon>
        <taxon>Paenibacillaceae</taxon>
        <taxon>Paenibacillus</taxon>
    </lineage>
</organism>
<dbReference type="InterPro" id="IPR005297">
    <property type="entry name" value="Lipoprotein_repeat"/>
</dbReference>
<dbReference type="EMBL" id="JALIRP010000011">
    <property type="protein sequence ID" value="MCJ8014452.1"/>
    <property type="molecule type" value="Genomic_DNA"/>
</dbReference>
<accession>A0A9X1WSB4</accession>
<dbReference type="Pfam" id="PF03640">
    <property type="entry name" value="Lipoprotein_15"/>
    <property type="match status" value="4"/>
</dbReference>
<evidence type="ECO:0000313" key="2">
    <source>
        <dbReference type="EMBL" id="MCJ8014452.1"/>
    </source>
</evidence>
<keyword evidence="1" id="KW-0732">Signal</keyword>
<evidence type="ECO:0008006" key="4">
    <source>
        <dbReference type="Google" id="ProtNLM"/>
    </source>
</evidence>
<dbReference type="PANTHER" id="PTHR39335">
    <property type="entry name" value="BLL4220 PROTEIN"/>
    <property type="match status" value="1"/>
</dbReference>
<comment type="caution">
    <text evidence="2">The sequence shown here is derived from an EMBL/GenBank/DDBJ whole genome shotgun (WGS) entry which is preliminary data.</text>
</comment>
<proteinExistence type="predicted"/>